<dbReference type="NCBIfam" id="TIGR01879">
    <property type="entry name" value="hydantase"/>
    <property type="match status" value="1"/>
</dbReference>
<dbReference type="EMBL" id="CP093361">
    <property type="protein sequence ID" value="UQS86921.1"/>
    <property type="molecule type" value="Genomic_DNA"/>
</dbReference>
<organism evidence="6 7">
    <name type="scientific">Nicoliella spurrieriana</name>
    <dbReference type="NCBI Taxonomy" id="2925830"/>
    <lineage>
        <taxon>Bacteria</taxon>
        <taxon>Bacillati</taxon>
        <taxon>Bacillota</taxon>
        <taxon>Bacilli</taxon>
        <taxon>Lactobacillales</taxon>
        <taxon>Lactobacillaceae</taxon>
        <taxon>Nicoliella</taxon>
    </lineage>
</organism>
<dbReference type="KEGG" id="lbe:MOO44_01725"/>
<evidence type="ECO:0000256" key="4">
    <source>
        <dbReference type="PIRSR" id="PIRSR001235-2"/>
    </source>
</evidence>
<feature type="binding site" evidence="3">
    <location>
        <position position="191"/>
    </location>
    <ligand>
        <name>Zn(2+)</name>
        <dbReference type="ChEBI" id="CHEBI:29105"/>
        <label>1</label>
    </ligand>
</feature>
<dbReference type="AlphaFoldDB" id="A0A976RSE4"/>
<name>A0A976RSE4_9LACO</name>
<keyword evidence="2 6" id="KW-0378">Hydrolase</keyword>
<reference evidence="6" key="1">
    <citation type="journal article" date="2022" name="Int. J. Syst. Evol. Microbiol.">
        <title>Apilactobacillus apisilvae sp. nov., Nicolia spurrieriana gen. nov. sp. nov., Bombilactobacillus folatiphilus sp. nov. and Bombilactobacillus thymidiniphilus sp. nov., four new lactic acid bacterial isolates from stingless bees Tetragonula carbonaria and Austroplebeia australis.</title>
        <authorList>
            <person name="Oliphant S.A."/>
            <person name="Watson-Haigh N.S."/>
            <person name="Sumby K.M."/>
            <person name="Gardner J."/>
            <person name="Groom S."/>
            <person name="Jiranek V."/>
        </authorList>
    </citation>
    <scope>NUCLEOTIDE SEQUENCE</scope>
    <source>
        <strain evidence="6">SGEP1_A5</strain>
    </source>
</reference>
<feature type="binding site" evidence="4">
    <location>
        <position position="288"/>
    </location>
    <ligand>
        <name>allantoate</name>
        <dbReference type="ChEBI" id="CHEBI:17536"/>
    </ligand>
</feature>
<gene>
    <name evidence="6" type="ORF">MOO44_01725</name>
</gene>
<dbReference type="InterPro" id="IPR010158">
    <property type="entry name" value="Amidase_Cbmase"/>
</dbReference>
<evidence type="ECO:0000256" key="1">
    <source>
        <dbReference type="ARBA" id="ARBA00006153"/>
    </source>
</evidence>
<comment type="cofactor">
    <cofactor evidence="3">
        <name>Zn(2+)</name>
        <dbReference type="ChEBI" id="CHEBI:29105"/>
    </cofactor>
    <text evidence="3">Binds 2 Zn(2+) ions per subunit.</text>
</comment>
<dbReference type="Proteomes" id="UP000831181">
    <property type="component" value="Chromosome"/>
</dbReference>
<dbReference type="CDD" id="cd03884">
    <property type="entry name" value="M20_bAS"/>
    <property type="match status" value="1"/>
</dbReference>
<dbReference type="Gene3D" id="3.40.630.10">
    <property type="entry name" value="Zn peptidases"/>
    <property type="match status" value="1"/>
</dbReference>
<keyword evidence="3" id="KW-0479">Metal-binding</keyword>
<evidence type="ECO:0000256" key="2">
    <source>
        <dbReference type="ARBA" id="ARBA00022801"/>
    </source>
</evidence>
<feature type="binding site" evidence="3">
    <location>
        <position position="92"/>
    </location>
    <ligand>
        <name>Zn(2+)</name>
        <dbReference type="ChEBI" id="CHEBI:29105"/>
        <label>2</label>
    </ligand>
</feature>
<dbReference type="Gene3D" id="3.30.70.360">
    <property type="match status" value="1"/>
</dbReference>
<feature type="binding site" evidence="3">
    <location>
        <position position="81"/>
    </location>
    <ligand>
        <name>Zn(2+)</name>
        <dbReference type="ChEBI" id="CHEBI:29105"/>
        <label>1</label>
    </ligand>
</feature>
<dbReference type="SUPFAM" id="SSF55031">
    <property type="entry name" value="Bacterial exopeptidase dimerisation domain"/>
    <property type="match status" value="1"/>
</dbReference>
<dbReference type="PANTHER" id="PTHR32494">
    <property type="entry name" value="ALLANTOATE DEIMINASE-RELATED"/>
    <property type="match status" value="1"/>
</dbReference>
<dbReference type="GO" id="GO:0016813">
    <property type="term" value="F:hydrolase activity, acting on carbon-nitrogen (but not peptide) bonds, in linear amidines"/>
    <property type="evidence" value="ECO:0007669"/>
    <property type="project" value="InterPro"/>
</dbReference>
<evidence type="ECO:0000256" key="3">
    <source>
        <dbReference type="PIRSR" id="PIRSR001235-1"/>
    </source>
</evidence>
<evidence type="ECO:0000259" key="5">
    <source>
        <dbReference type="Pfam" id="PF07687"/>
    </source>
</evidence>
<proteinExistence type="inferred from homology"/>
<accession>A0A976RSE4</accession>
<dbReference type="Pfam" id="PF01546">
    <property type="entry name" value="Peptidase_M20"/>
    <property type="match status" value="1"/>
</dbReference>
<evidence type="ECO:0000313" key="7">
    <source>
        <dbReference type="Proteomes" id="UP000831181"/>
    </source>
</evidence>
<feature type="binding site" evidence="3">
    <location>
        <position position="92"/>
    </location>
    <ligand>
        <name>Zn(2+)</name>
        <dbReference type="ChEBI" id="CHEBI:29105"/>
        <label>1</label>
    </ligand>
</feature>
<dbReference type="InterPro" id="IPR036264">
    <property type="entry name" value="Bact_exopeptidase_dim_dom"/>
</dbReference>
<dbReference type="GO" id="GO:0046872">
    <property type="term" value="F:metal ion binding"/>
    <property type="evidence" value="ECO:0007669"/>
    <property type="project" value="UniProtKB-KW"/>
</dbReference>
<sequence length="403" mass="43524">MDSVKSDSLLSLLNTFSEIGKVQPAGFTRKVYDDQWIRGQLEYADAAKRFGLNVFMDQMGNVFAANTADLNDQAVILTGSHMDTVEHGGLYDGLYGDLASLVAIGDLFTTMGSSTVPLVAVSFSEEEGSRFETTFSGSKFATDQFDRTNLALLDEQGTDFATAREAAVKTLNDVIQMRSQRLHVKEYLELHIEQGPVLEAHGVEVGVVSGITGQMRLLITVNGKANHAGTTPMDMRDDALQTANAVMNSIYKALHQFTDLRFTIGKLNVFPNVTNVIPGKVVFSLDMRDLDQAVLANALAQVRSICAHRAIDIDITTNVQPSRMAPELIATISQSAAELNLSQTAISSGAGHDAQVISYQIPTGMIFVPSVGGVSHSPREFTKSKDLANGLAVLSTTLKKLAY</sequence>
<dbReference type="PIRSF" id="PIRSF001235">
    <property type="entry name" value="Amidase_carbamoylase"/>
    <property type="match status" value="1"/>
</dbReference>
<dbReference type="SUPFAM" id="SSF53187">
    <property type="entry name" value="Zn-dependent exopeptidases"/>
    <property type="match status" value="1"/>
</dbReference>
<feature type="domain" description="Peptidase M20 dimerisation" evidence="5">
    <location>
        <begin position="212"/>
        <end position="310"/>
    </location>
</feature>
<comment type="similarity">
    <text evidence="1">Belongs to the peptidase M20 family.</text>
</comment>
<keyword evidence="3" id="KW-0862">Zinc</keyword>
<protein>
    <submittedName>
        <fullName evidence="6">Zn-dependent hydrolase</fullName>
    </submittedName>
</protein>
<keyword evidence="7" id="KW-1185">Reference proteome</keyword>
<dbReference type="PANTHER" id="PTHR32494:SF5">
    <property type="entry name" value="ALLANTOATE AMIDOHYDROLASE"/>
    <property type="match status" value="1"/>
</dbReference>
<feature type="binding site" evidence="3">
    <location>
        <position position="376"/>
    </location>
    <ligand>
        <name>Zn(2+)</name>
        <dbReference type="ChEBI" id="CHEBI:29105"/>
        <label>2</label>
    </ligand>
</feature>
<dbReference type="InterPro" id="IPR002933">
    <property type="entry name" value="Peptidase_M20"/>
</dbReference>
<dbReference type="Pfam" id="PF07687">
    <property type="entry name" value="M20_dimer"/>
    <property type="match status" value="1"/>
</dbReference>
<feature type="binding site" evidence="4">
    <location>
        <position position="216"/>
    </location>
    <ligand>
        <name>allantoate</name>
        <dbReference type="ChEBI" id="CHEBI:17536"/>
    </ligand>
</feature>
<feature type="binding site" evidence="4">
    <location>
        <position position="275"/>
    </location>
    <ligand>
        <name>allantoate</name>
        <dbReference type="ChEBI" id="CHEBI:17536"/>
    </ligand>
</feature>
<evidence type="ECO:0000313" key="6">
    <source>
        <dbReference type="EMBL" id="UQS86921.1"/>
    </source>
</evidence>
<feature type="binding site" evidence="3">
    <location>
        <position position="127"/>
    </location>
    <ligand>
        <name>Zn(2+)</name>
        <dbReference type="ChEBI" id="CHEBI:29105"/>
        <label>2</label>
    </ligand>
</feature>
<dbReference type="InterPro" id="IPR011650">
    <property type="entry name" value="Peptidase_M20_dimer"/>
</dbReference>